<dbReference type="InterPro" id="IPR004477">
    <property type="entry name" value="ComEC_N"/>
</dbReference>
<gene>
    <name evidence="9" type="ORF">SAMN05421544_10966</name>
</gene>
<evidence type="ECO:0000256" key="4">
    <source>
        <dbReference type="ARBA" id="ARBA00022989"/>
    </source>
</evidence>
<dbReference type="Pfam" id="PF13567">
    <property type="entry name" value="DUF4131"/>
    <property type="match status" value="1"/>
</dbReference>
<evidence type="ECO:0000256" key="6">
    <source>
        <dbReference type="SAM" id="Phobius"/>
    </source>
</evidence>
<feature type="domain" description="ComEC/Rec2-related protein" evidence="7">
    <location>
        <begin position="217"/>
        <end position="480"/>
    </location>
</feature>
<dbReference type="EMBL" id="FNAS01000009">
    <property type="protein sequence ID" value="SDE44255.1"/>
    <property type="molecule type" value="Genomic_DNA"/>
</dbReference>
<evidence type="ECO:0000259" key="8">
    <source>
        <dbReference type="Pfam" id="PF13567"/>
    </source>
</evidence>
<evidence type="ECO:0000256" key="3">
    <source>
        <dbReference type="ARBA" id="ARBA00022692"/>
    </source>
</evidence>
<dbReference type="InterPro" id="IPR025405">
    <property type="entry name" value="DUF4131"/>
</dbReference>
<feature type="transmembrane region" description="Helical" evidence="6">
    <location>
        <begin position="488"/>
        <end position="510"/>
    </location>
</feature>
<feature type="domain" description="DUF4131" evidence="8">
    <location>
        <begin position="27"/>
        <end position="174"/>
    </location>
</feature>
<comment type="subcellular location">
    <subcellularLocation>
        <location evidence="1">Cell membrane</location>
        <topology evidence="1">Multi-pass membrane protein</topology>
    </subcellularLocation>
</comment>
<dbReference type="GO" id="GO:0005886">
    <property type="term" value="C:plasma membrane"/>
    <property type="evidence" value="ECO:0007669"/>
    <property type="project" value="UniProtKB-SubCell"/>
</dbReference>
<evidence type="ECO:0000313" key="9">
    <source>
        <dbReference type="EMBL" id="SDE44255.1"/>
    </source>
</evidence>
<feature type="transmembrane region" description="Helical" evidence="6">
    <location>
        <begin position="6"/>
        <end position="26"/>
    </location>
</feature>
<sequence>MNKQPLLIAVLGFILGILIEDFLHLFLWLCGGIALFLLVFSCILFSNKVVFHRLRSIFLGLLFLGCGMFSYSVRFFSNESIDFQKKERVIFRLDKKIKSTQKYKRYEVQILKNKKWINAIINIPTQQPELDYQHYYTAQTYLYPISPPLNNYQFDYAHYLERKGIGYQGYLYEPYHKSIKPKLSLRDWLNQKRQNWLLRISASPLGKSTREFLKSIILADRTELDSSTTEDFRKSGIMHLLAISGTHIAIIFEAFLFLLSRFVSRKTSVVMSLILIWFFAVFIGAGSSSVRACLMLSVYAVYQIIQRKQDVLHSLSLAALGILVVSPQQLFDLGFQLSFAAVLGVYWFNRPIKKRFSFSKNRFHRFFISVVALTISAQLGTMPIVLYYFHQYSLIAIVTNIVIIPFAQIIIMFSFVAAILIGLNMGFYVLFYIYDWCIGFMLKGIHFFANIPGAYHSEISMTLLECLSLFVVVYVLRFLILNQSLKNILKFGAVLILFFALRILTDIYYYQKQETIHFSYGREHGLAIKEVGKLYFFVHYTEKADIKKMILPIQIAERMPSYHIYFLPKGTNTIVFNGEKYILQPL</sequence>
<keyword evidence="10" id="KW-1185">Reference proteome</keyword>
<feature type="transmembrane region" description="Helical" evidence="6">
    <location>
        <begin position="333"/>
        <end position="349"/>
    </location>
</feature>
<dbReference type="AlphaFoldDB" id="A0A1G7D0J6"/>
<feature type="transmembrane region" description="Helical" evidence="6">
    <location>
        <begin position="395"/>
        <end position="420"/>
    </location>
</feature>
<proteinExistence type="predicted"/>
<feature type="transmembrane region" description="Helical" evidence="6">
    <location>
        <begin position="370"/>
        <end position="389"/>
    </location>
</feature>
<feature type="transmembrane region" description="Helical" evidence="6">
    <location>
        <begin position="240"/>
        <end position="262"/>
    </location>
</feature>
<protein>
    <submittedName>
        <fullName evidence="9">Competence protein ComEC</fullName>
    </submittedName>
</protein>
<feature type="transmembrane region" description="Helical" evidence="6">
    <location>
        <begin position="427"/>
        <end position="449"/>
    </location>
</feature>
<dbReference type="Pfam" id="PF03772">
    <property type="entry name" value="Competence"/>
    <property type="match status" value="1"/>
</dbReference>
<keyword evidence="3 6" id="KW-0812">Transmembrane</keyword>
<keyword evidence="2" id="KW-1003">Cell membrane</keyword>
<dbReference type="PANTHER" id="PTHR30619">
    <property type="entry name" value="DNA INTERNALIZATION/COMPETENCE PROTEIN COMEC/REC2"/>
    <property type="match status" value="1"/>
</dbReference>
<feature type="transmembrane region" description="Helical" evidence="6">
    <location>
        <begin position="461"/>
        <end position="481"/>
    </location>
</feature>
<dbReference type="NCBIfam" id="TIGR00360">
    <property type="entry name" value="ComEC_N-term"/>
    <property type="match status" value="1"/>
</dbReference>
<accession>A0A1G7D0J6</accession>
<feature type="transmembrane region" description="Helical" evidence="6">
    <location>
        <begin position="57"/>
        <end position="76"/>
    </location>
</feature>
<dbReference type="InterPro" id="IPR052159">
    <property type="entry name" value="Competence_DNA_uptake"/>
</dbReference>
<dbReference type="PANTHER" id="PTHR30619:SF1">
    <property type="entry name" value="RECOMBINATION PROTEIN 2"/>
    <property type="match status" value="1"/>
</dbReference>
<feature type="transmembrane region" description="Helical" evidence="6">
    <location>
        <begin position="274"/>
        <end position="299"/>
    </location>
</feature>
<dbReference type="Proteomes" id="UP000198517">
    <property type="component" value="Unassembled WGS sequence"/>
</dbReference>
<feature type="transmembrane region" description="Helical" evidence="6">
    <location>
        <begin position="311"/>
        <end position="327"/>
    </location>
</feature>
<evidence type="ECO:0000256" key="2">
    <source>
        <dbReference type="ARBA" id="ARBA00022475"/>
    </source>
</evidence>
<keyword evidence="5 6" id="KW-0472">Membrane</keyword>
<dbReference type="STRING" id="1071918.SAMN05421544_10966"/>
<evidence type="ECO:0000256" key="1">
    <source>
        <dbReference type="ARBA" id="ARBA00004651"/>
    </source>
</evidence>
<evidence type="ECO:0000256" key="5">
    <source>
        <dbReference type="ARBA" id="ARBA00023136"/>
    </source>
</evidence>
<reference evidence="9 10" key="1">
    <citation type="submission" date="2016-10" db="EMBL/GenBank/DDBJ databases">
        <authorList>
            <person name="de Groot N.N."/>
        </authorList>
    </citation>
    <scope>NUCLEOTIDE SEQUENCE [LARGE SCALE GENOMIC DNA]</scope>
    <source>
        <strain evidence="9 10">DSM 24015</strain>
    </source>
</reference>
<evidence type="ECO:0000313" key="10">
    <source>
        <dbReference type="Proteomes" id="UP000198517"/>
    </source>
</evidence>
<keyword evidence="4 6" id="KW-1133">Transmembrane helix</keyword>
<evidence type="ECO:0000259" key="7">
    <source>
        <dbReference type="Pfam" id="PF03772"/>
    </source>
</evidence>
<name>A0A1G7D0J6_9FLAO</name>
<organism evidence="9 10">
    <name type="scientific">Riemerella columbipharyngis</name>
    <dbReference type="NCBI Taxonomy" id="1071918"/>
    <lineage>
        <taxon>Bacteria</taxon>
        <taxon>Pseudomonadati</taxon>
        <taxon>Bacteroidota</taxon>
        <taxon>Flavobacteriia</taxon>
        <taxon>Flavobacteriales</taxon>
        <taxon>Weeksellaceae</taxon>
        <taxon>Riemerella</taxon>
    </lineage>
</organism>